<keyword evidence="2" id="KW-1185">Reference proteome</keyword>
<sequence length="73" mass="7776">MMESPGSWPDWVQRDGFPGAVWAVVGIPVEDGSVSTIPWVRSCTTFAGRLLGQVTILDLPTHIPGVSPRCAGL</sequence>
<evidence type="ECO:0000313" key="1">
    <source>
        <dbReference type="EMBL" id="MBB6171956.1"/>
    </source>
</evidence>
<evidence type="ECO:0000313" key="2">
    <source>
        <dbReference type="Proteomes" id="UP000546642"/>
    </source>
</evidence>
<comment type="caution">
    <text evidence="1">The sequence shown here is derived from an EMBL/GenBank/DDBJ whole genome shotgun (WGS) entry which is preliminary data.</text>
</comment>
<dbReference type="AlphaFoldDB" id="A0A7W9YIU0"/>
<proteinExistence type="predicted"/>
<dbReference type="EMBL" id="JACHDS010000001">
    <property type="protein sequence ID" value="MBB6171956.1"/>
    <property type="molecule type" value="Genomic_DNA"/>
</dbReference>
<name>A0A7W9YIU0_9ACTN</name>
<dbReference type="Proteomes" id="UP000546642">
    <property type="component" value="Unassembled WGS sequence"/>
</dbReference>
<organism evidence="1 2">
    <name type="scientific">Nocardiopsis mwathae</name>
    <dbReference type="NCBI Taxonomy" id="1472723"/>
    <lineage>
        <taxon>Bacteria</taxon>
        <taxon>Bacillati</taxon>
        <taxon>Actinomycetota</taxon>
        <taxon>Actinomycetes</taxon>
        <taxon>Streptosporangiales</taxon>
        <taxon>Nocardiopsidaceae</taxon>
        <taxon>Nocardiopsis</taxon>
    </lineage>
</organism>
<reference evidence="1 2" key="1">
    <citation type="submission" date="2020-08" db="EMBL/GenBank/DDBJ databases">
        <title>Sequencing the genomes of 1000 actinobacteria strains.</title>
        <authorList>
            <person name="Klenk H.-P."/>
        </authorList>
    </citation>
    <scope>NUCLEOTIDE SEQUENCE [LARGE SCALE GENOMIC DNA]</scope>
    <source>
        <strain evidence="1 2">DSM 46659</strain>
    </source>
</reference>
<protein>
    <submittedName>
        <fullName evidence="1">Uncharacterized protein</fullName>
    </submittedName>
</protein>
<gene>
    <name evidence="1" type="ORF">HNR23_002016</name>
</gene>
<accession>A0A7W9YIU0</accession>